<dbReference type="InterPro" id="IPR011545">
    <property type="entry name" value="DEAD/DEAH_box_helicase_dom"/>
</dbReference>
<dbReference type="SMART" id="SM00490">
    <property type="entry name" value="HELICc"/>
    <property type="match status" value="1"/>
</dbReference>
<evidence type="ECO:0000256" key="4">
    <source>
        <dbReference type="ARBA" id="ARBA00022840"/>
    </source>
</evidence>
<feature type="region of interest" description="Disordered" evidence="5">
    <location>
        <begin position="380"/>
        <end position="422"/>
    </location>
</feature>
<feature type="compositionally biased region" description="Basic residues" evidence="5">
    <location>
        <begin position="405"/>
        <end position="422"/>
    </location>
</feature>
<evidence type="ECO:0000259" key="6">
    <source>
        <dbReference type="PROSITE" id="PS51192"/>
    </source>
</evidence>
<evidence type="ECO:0000256" key="3">
    <source>
        <dbReference type="ARBA" id="ARBA00022806"/>
    </source>
</evidence>
<dbReference type="SMART" id="SM00487">
    <property type="entry name" value="DEXDc"/>
    <property type="match status" value="1"/>
</dbReference>
<keyword evidence="1" id="KW-0547">Nucleotide-binding</keyword>
<organism evidence="8 9">
    <name type="scientific">Enterococcus saigonensis</name>
    <dbReference type="NCBI Taxonomy" id="1805431"/>
    <lineage>
        <taxon>Bacteria</taxon>
        <taxon>Bacillati</taxon>
        <taxon>Bacillota</taxon>
        <taxon>Bacilli</taxon>
        <taxon>Lactobacillales</taxon>
        <taxon>Enterococcaceae</taxon>
        <taxon>Enterococcus</taxon>
    </lineage>
</organism>
<evidence type="ECO:0000256" key="1">
    <source>
        <dbReference type="ARBA" id="ARBA00022741"/>
    </source>
</evidence>
<dbReference type="InterPro" id="IPR001650">
    <property type="entry name" value="Helicase_C-like"/>
</dbReference>
<evidence type="ECO:0000256" key="5">
    <source>
        <dbReference type="SAM" id="MobiDB-lite"/>
    </source>
</evidence>
<gene>
    <name evidence="8" type="ORF">EsVE80_09350</name>
</gene>
<keyword evidence="4" id="KW-0067">ATP-binding</keyword>
<dbReference type="GO" id="GO:0005829">
    <property type="term" value="C:cytosol"/>
    <property type="evidence" value="ECO:0007669"/>
    <property type="project" value="TreeGrafter"/>
</dbReference>
<dbReference type="GO" id="GO:0003724">
    <property type="term" value="F:RNA helicase activity"/>
    <property type="evidence" value="ECO:0007669"/>
    <property type="project" value="TreeGrafter"/>
</dbReference>
<protein>
    <submittedName>
        <fullName evidence="8">RNA helicase</fullName>
    </submittedName>
</protein>
<dbReference type="Pfam" id="PF00270">
    <property type="entry name" value="DEAD"/>
    <property type="match status" value="1"/>
</dbReference>
<dbReference type="InterPro" id="IPR027417">
    <property type="entry name" value="P-loop_NTPase"/>
</dbReference>
<dbReference type="Proteomes" id="UP000502998">
    <property type="component" value="Chromosome"/>
</dbReference>
<dbReference type="InterPro" id="IPR044742">
    <property type="entry name" value="DEAD/DEAH_RhlB"/>
</dbReference>
<dbReference type="GO" id="GO:0033592">
    <property type="term" value="F:RNA strand annealing activity"/>
    <property type="evidence" value="ECO:0007669"/>
    <property type="project" value="TreeGrafter"/>
</dbReference>
<feature type="domain" description="Helicase ATP-binding" evidence="6">
    <location>
        <begin position="30"/>
        <end position="199"/>
    </location>
</feature>
<dbReference type="Gene3D" id="3.40.50.300">
    <property type="entry name" value="P-loop containing nucleotide triphosphate hydrolases"/>
    <property type="match status" value="2"/>
</dbReference>
<feature type="compositionally biased region" description="Basic and acidic residues" evidence="5">
    <location>
        <begin position="380"/>
        <end position="403"/>
    </location>
</feature>
<evidence type="ECO:0000313" key="9">
    <source>
        <dbReference type="Proteomes" id="UP000502998"/>
    </source>
</evidence>
<keyword evidence="3 8" id="KW-0347">Helicase</keyword>
<dbReference type="KEGG" id="esg:EsVE80_09350"/>
<evidence type="ECO:0000313" key="8">
    <source>
        <dbReference type="EMBL" id="BCA85412.1"/>
    </source>
</evidence>
<evidence type="ECO:0000259" key="7">
    <source>
        <dbReference type="PROSITE" id="PS51194"/>
    </source>
</evidence>
<dbReference type="AlphaFoldDB" id="A0A679IHE7"/>
<dbReference type="GO" id="GO:0016787">
    <property type="term" value="F:hydrolase activity"/>
    <property type="evidence" value="ECO:0007669"/>
    <property type="project" value="UniProtKB-KW"/>
</dbReference>
<dbReference type="CDD" id="cd18787">
    <property type="entry name" value="SF2_C_DEAD"/>
    <property type="match status" value="1"/>
</dbReference>
<keyword evidence="2" id="KW-0378">Hydrolase</keyword>
<proteinExistence type="predicted"/>
<dbReference type="PROSITE" id="PS51194">
    <property type="entry name" value="HELICASE_CTER"/>
    <property type="match status" value="1"/>
</dbReference>
<accession>A0A679IHE7</accession>
<dbReference type="InterPro" id="IPR050547">
    <property type="entry name" value="DEAD_box_RNA_helicases"/>
</dbReference>
<evidence type="ECO:0000256" key="2">
    <source>
        <dbReference type="ARBA" id="ARBA00022801"/>
    </source>
</evidence>
<dbReference type="GO" id="GO:0005524">
    <property type="term" value="F:ATP binding"/>
    <property type="evidence" value="ECO:0007669"/>
    <property type="project" value="UniProtKB-KW"/>
</dbReference>
<dbReference type="GO" id="GO:0005840">
    <property type="term" value="C:ribosome"/>
    <property type="evidence" value="ECO:0007669"/>
    <property type="project" value="TreeGrafter"/>
</dbReference>
<dbReference type="PANTHER" id="PTHR47963">
    <property type="entry name" value="DEAD-BOX ATP-DEPENDENT RNA HELICASE 47, MITOCHONDRIAL"/>
    <property type="match status" value="1"/>
</dbReference>
<dbReference type="SUPFAM" id="SSF52540">
    <property type="entry name" value="P-loop containing nucleoside triphosphate hydrolases"/>
    <property type="match status" value="1"/>
</dbReference>
<dbReference type="PANTHER" id="PTHR47963:SF7">
    <property type="entry name" value="ATP-DEPENDENT RNA HELICASE YFML-RELATED"/>
    <property type="match status" value="1"/>
</dbReference>
<sequence>MIPDSLPVTLLKQWQKAGYEEASLIQTKVFTPLKAKQNIVGVAPTGSGKTVAYLLPSLMQLTPGGGNQLLILTASQELAMQVVETARFWTEEMELKVQPLIGGANTKRQLEKLKEKPEILVGTAGRVLELMKTKKIKSHQLQTVIFDEADQLLSGQALDIAKGILQHLDQSCQLSFFSATALNVLPEIKSITKDKFTLIDVTKEDDSQGEVTHFYLITSKRKKADTLRKLLHVEDFRSLIFFNEVAELGAVAEKLQYHNLPVATLASDQNKMLRKTALKAFKTGMVRGLLTTDVAARGLDLADLPMIVNMEVPVDNASYLHRAGRVGRMGKKGIVITLVAENDLSYLKKMSKKMTLSLKEIFLYGGQLIEQKPVINQNEKKSQIALPEKGKKTEKLHTKEIAVKQKNKKRHKKQKNIGKRRV</sequence>
<feature type="domain" description="Helicase C-terminal" evidence="7">
    <location>
        <begin position="226"/>
        <end position="369"/>
    </location>
</feature>
<name>A0A679IHE7_9ENTE</name>
<reference evidence="8 9" key="1">
    <citation type="submission" date="2020-02" db="EMBL/GenBank/DDBJ databases">
        <title>Characterization of vanA genotype vancomycin-resistant Enterococcus saigonensis VE80.</title>
        <authorList>
            <person name="Harada T."/>
            <person name="Motooka D."/>
            <person name="Nakamura S."/>
            <person name="Yamamoto Y."/>
            <person name="Kawahara R."/>
            <person name="Kawatsu K."/>
        </authorList>
    </citation>
    <scope>NUCLEOTIDE SEQUENCE [LARGE SCALE GENOMIC DNA]</scope>
    <source>
        <strain evidence="8 9">VE80</strain>
    </source>
</reference>
<dbReference type="EMBL" id="AP022822">
    <property type="protein sequence ID" value="BCA85412.1"/>
    <property type="molecule type" value="Genomic_DNA"/>
</dbReference>
<keyword evidence="9" id="KW-1185">Reference proteome</keyword>
<dbReference type="Pfam" id="PF00271">
    <property type="entry name" value="Helicase_C"/>
    <property type="match status" value="1"/>
</dbReference>
<dbReference type="GO" id="GO:0009409">
    <property type="term" value="P:response to cold"/>
    <property type="evidence" value="ECO:0007669"/>
    <property type="project" value="TreeGrafter"/>
</dbReference>
<dbReference type="CDD" id="cd00268">
    <property type="entry name" value="DEADc"/>
    <property type="match status" value="1"/>
</dbReference>
<dbReference type="RefSeq" id="WP_173102694.1">
    <property type="nucleotide sequence ID" value="NZ_AP022822.1"/>
</dbReference>
<dbReference type="PROSITE" id="PS51192">
    <property type="entry name" value="HELICASE_ATP_BIND_1"/>
    <property type="match status" value="1"/>
</dbReference>
<dbReference type="InterPro" id="IPR014001">
    <property type="entry name" value="Helicase_ATP-bd"/>
</dbReference>